<comment type="caution">
    <text evidence="2">The sequence shown here is derived from an EMBL/GenBank/DDBJ whole genome shotgun (WGS) entry which is preliminary data.</text>
</comment>
<proteinExistence type="predicted"/>
<dbReference type="EMBL" id="JAGGJU010000012">
    <property type="protein sequence ID" value="MBP1852539.1"/>
    <property type="molecule type" value="Genomic_DNA"/>
</dbReference>
<keyword evidence="1" id="KW-0732">Signal</keyword>
<evidence type="ECO:0000313" key="3">
    <source>
        <dbReference type="Proteomes" id="UP000759443"/>
    </source>
</evidence>
<dbReference type="RefSeq" id="WP_209947437.1">
    <property type="nucleotide sequence ID" value="NZ_JAGGJU010000012.1"/>
</dbReference>
<protein>
    <submittedName>
        <fullName evidence="2">Uncharacterized protein</fullName>
    </submittedName>
</protein>
<organism evidence="2 3">
    <name type="scientific">Rhizobium halophytocola</name>
    <dbReference type="NCBI Taxonomy" id="735519"/>
    <lineage>
        <taxon>Bacteria</taxon>
        <taxon>Pseudomonadati</taxon>
        <taxon>Pseudomonadota</taxon>
        <taxon>Alphaproteobacteria</taxon>
        <taxon>Hyphomicrobiales</taxon>
        <taxon>Rhizobiaceae</taxon>
        <taxon>Rhizobium/Agrobacterium group</taxon>
        <taxon>Rhizobium</taxon>
    </lineage>
</organism>
<sequence>MKKTRIALCVASAMLLGASSSMAAIPSTVTDLSAAAQTSAPELTQTASFALGCHDPNYSWWEYSGIEALTCLYSGQWG</sequence>
<accession>A0ABS4E3L6</accession>
<feature type="chain" id="PRO_5047132890" evidence="1">
    <location>
        <begin position="24"/>
        <end position="78"/>
    </location>
</feature>
<gene>
    <name evidence="2" type="ORF">J2Z17_003997</name>
</gene>
<evidence type="ECO:0000256" key="1">
    <source>
        <dbReference type="SAM" id="SignalP"/>
    </source>
</evidence>
<dbReference type="Proteomes" id="UP000759443">
    <property type="component" value="Unassembled WGS sequence"/>
</dbReference>
<reference evidence="2 3" key="1">
    <citation type="submission" date="2021-03" db="EMBL/GenBank/DDBJ databases">
        <title>Genomic Encyclopedia of Type Strains, Phase IV (KMG-IV): sequencing the most valuable type-strain genomes for metagenomic binning, comparative biology and taxonomic classification.</title>
        <authorList>
            <person name="Goeker M."/>
        </authorList>
    </citation>
    <scope>NUCLEOTIDE SEQUENCE [LARGE SCALE GENOMIC DNA]</scope>
    <source>
        <strain evidence="2 3">DSM 21600</strain>
    </source>
</reference>
<name>A0ABS4E3L6_9HYPH</name>
<keyword evidence="3" id="KW-1185">Reference proteome</keyword>
<evidence type="ECO:0000313" key="2">
    <source>
        <dbReference type="EMBL" id="MBP1852539.1"/>
    </source>
</evidence>
<feature type="signal peptide" evidence="1">
    <location>
        <begin position="1"/>
        <end position="23"/>
    </location>
</feature>